<evidence type="ECO:0000313" key="4">
    <source>
        <dbReference type="Proteomes" id="UP000199042"/>
    </source>
</evidence>
<keyword evidence="1" id="KW-0808">Transferase</keyword>
<dbReference type="Gene3D" id="3.40.50.510">
    <property type="entry name" value="Phosphotransferase system, mannose-type IIA component"/>
    <property type="match status" value="1"/>
</dbReference>
<dbReference type="GO" id="GO:0016020">
    <property type="term" value="C:membrane"/>
    <property type="evidence" value="ECO:0007669"/>
    <property type="project" value="InterPro"/>
</dbReference>
<name>A0AB38A3S2_9LACT</name>
<keyword evidence="4" id="KW-1185">Reference proteome</keyword>
<dbReference type="InterPro" id="IPR004701">
    <property type="entry name" value="PTS_EIIA_man-typ"/>
</dbReference>
<dbReference type="PANTHER" id="PTHR33799:SF1">
    <property type="entry name" value="PTS SYSTEM MANNOSE-SPECIFIC EIIAB COMPONENT-RELATED"/>
    <property type="match status" value="1"/>
</dbReference>
<dbReference type="EMBL" id="FNQH01000011">
    <property type="protein sequence ID" value="SEA93216.1"/>
    <property type="molecule type" value="Genomic_DNA"/>
</dbReference>
<dbReference type="PROSITE" id="PS51096">
    <property type="entry name" value="PTS_EIIA_TYPE_4"/>
    <property type="match status" value="1"/>
</dbReference>
<dbReference type="PANTHER" id="PTHR33799">
    <property type="entry name" value="PTS PERMEASE-RELATED-RELATED"/>
    <property type="match status" value="1"/>
</dbReference>
<feature type="domain" description="PTS EIIA type-4" evidence="2">
    <location>
        <begin position="2"/>
        <end position="119"/>
    </location>
</feature>
<accession>A0AB38A3S2</accession>
<evidence type="ECO:0000256" key="1">
    <source>
        <dbReference type="ARBA" id="ARBA00022679"/>
    </source>
</evidence>
<sequence>MKKMFFLISHNEYALGLKKALEMIIGKQDNLVAYGLMPGGHPDEIIEQIENGIDDRTEVVILGDIAGGSVCNSALRLTSKQNITLVTGMNLPLAMEIIVTQTTEKEAIEAIVSCAREGMKVLEIVQTAELGGADFF</sequence>
<dbReference type="InterPro" id="IPR036662">
    <property type="entry name" value="PTS_EIIA_man-typ_sf"/>
</dbReference>
<dbReference type="InterPro" id="IPR051471">
    <property type="entry name" value="Bacterial_PTS_sugar_comp"/>
</dbReference>
<proteinExistence type="predicted"/>
<gene>
    <name evidence="3" type="ORF">SAMN04488525_11127</name>
</gene>
<evidence type="ECO:0000259" key="2">
    <source>
        <dbReference type="PROSITE" id="PS51096"/>
    </source>
</evidence>
<protein>
    <submittedName>
        <fullName evidence="3">PTS system, mannose-specific IIA component</fullName>
    </submittedName>
</protein>
<dbReference type="RefSeq" id="WP_086986491.1">
    <property type="nucleotide sequence ID" value="NZ_FJNA01000002.1"/>
</dbReference>
<dbReference type="Proteomes" id="UP000199042">
    <property type="component" value="Unassembled WGS sequence"/>
</dbReference>
<comment type="caution">
    <text evidence="3">The sequence shown here is derived from an EMBL/GenBank/DDBJ whole genome shotgun (WGS) entry which is preliminary data.</text>
</comment>
<evidence type="ECO:0000313" key="3">
    <source>
        <dbReference type="EMBL" id="SEA93216.1"/>
    </source>
</evidence>
<dbReference type="Pfam" id="PF03610">
    <property type="entry name" value="EIIA-man"/>
    <property type="match status" value="1"/>
</dbReference>
<dbReference type="AlphaFoldDB" id="A0AB38A3S2"/>
<dbReference type="GO" id="GO:0016740">
    <property type="term" value="F:transferase activity"/>
    <property type="evidence" value="ECO:0007669"/>
    <property type="project" value="UniProtKB-KW"/>
</dbReference>
<dbReference type="GO" id="GO:0009401">
    <property type="term" value="P:phosphoenolpyruvate-dependent sugar phosphotransferase system"/>
    <property type="evidence" value="ECO:0007669"/>
    <property type="project" value="InterPro"/>
</dbReference>
<dbReference type="SUPFAM" id="SSF53062">
    <property type="entry name" value="PTS system fructose IIA component-like"/>
    <property type="match status" value="1"/>
</dbReference>
<organism evidence="3 4">
    <name type="scientific">Trichococcus collinsii</name>
    <dbReference type="NCBI Taxonomy" id="157076"/>
    <lineage>
        <taxon>Bacteria</taxon>
        <taxon>Bacillati</taxon>
        <taxon>Bacillota</taxon>
        <taxon>Bacilli</taxon>
        <taxon>Lactobacillales</taxon>
        <taxon>Carnobacteriaceae</taxon>
        <taxon>Trichococcus</taxon>
    </lineage>
</organism>
<reference evidence="3 4" key="1">
    <citation type="submission" date="2016-10" db="EMBL/GenBank/DDBJ databases">
        <authorList>
            <person name="Varghese N."/>
            <person name="Submissions S."/>
        </authorList>
    </citation>
    <scope>NUCLEOTIDE SEQUENCE [LARGE SCALE GENOMIC DNA]</scope>
    <source>
        <strain evidence="3 4">DSM 14526</strain>
    </source>
</reference>